<dbReference type="InterPro" id="IPR033470">
    <property type="entry name" value="FakA-like_C"/>
</dbReference>
<evidence type="ECO:0000259" key="1">
    <source>
        <dbReference type="PROSITE" id="PS51480"/>
    </source>
</evidence>
<proteinExistence type="predicted"/>
<sequence>MKIEYIDQQLLKQMLIAGAQSLEINKKVVNALNVFPVPDGDTGTNMSLTMQSAVKEIKNNKASSLEEVASLAANGSLMGARGNSGVILSQLLRGFAKGVKGKEKLSTTDLAYALKLASDTAYKAVMKPVEGTILTVARESGEKAVIIAKKEKNIVSFFEKVILEAEITLKKTPDMLKVLKDAGVVDSGGKGLVYIYLGALSALTGNAPTTEDIEIIQQTVEHEEYIEEDLEFGYCTEFIINASNSNIETLKNTIKDYGDSMLVVGNENVVKVHIHTNHPGEVLEEGLKLGYLSDIKIDNMRLQHRNENFQEAVEAPSKTQKKQYGFVTVTMGEGLTKIFKDFDIDYVIKGGQTMNPSTEDFVKALNGIEAETIFILPNNSNIIMAANQAKEISNKDIRVIPTKSIPQGIAALMAFNLENTVEINEAQMIDAIKNVKTGQVTYAVRDTSYDDMPINKGDILGIGESKIQAVGSDIFNVSKELLEKMVTEKDEIITIFYGEEIKEEYANELLDHLEKIYPECDMELYYGGQPLYYYIFSVE</sequence>
<dbReference type="PANTHER" id="PTHR33434:SF4">
    <property type="entry name" value="PHOSPHATASE PROTEIN"/>
    <property type="match status" value="1"/>
</dbReference>
<accession>A0A239A545</accession>
<dbReference type="EMBL" id="FZOJ01000001">
    <property type="protein sequence ID" value="SNR90629.1"/>
    <property type="molecule type" value="Genomic_DNA"/>
</dbReference>
<protein>
    <recommendedName>
        <fullName evidence="1">DhaL domain-containing protein</fullName>
    </recommendedName>
</protein>
<dbReference type="PANTHER" id="PTHR33434">
    <property type="entry name" value="DEGV DOMAIN-CONTAINING PROTEIN DR_1986-RELATED"/>
    <property type="match status" value="1"/>
</dbReference>
<dbReference type="OrthoDB" id="9760324at2"/>
<name>A0A239A545_9FIRM</name>
<dbReference type="InterPro" id="IPR048394">
    <property type="entry name" value="FakA-like_M"/>
</dbReference>
<reference evidence="2 3" key="1">
    <citation type="submission" date="2017-06" db="EMBL/GenBank/DDBJ databases">
        <authorList>
            <person name="Kim H.J."/>
            <person name="Triplett B.A."/>
        </authorList>
    </citation>
    <scope>NUCLEOTIDE SEQUENCE [LARGE SCALE GENOMIC DNA]</scope>
    <source>
        <strain evidence="2 3">SCA</strain>
    </source>
</reference>
<dbReference type="InterPro" id="IPR050270">
    <property type="entry name" value="DegV_domain_contain"/>
</dbReference>
<dbReference type="Gene3D" id="1.25.40.340">
    <property type="match status" value="1"/>
</dbReference>
<dbReference type="AlphaFoldDB" id="A0A239A545"/>
<dbReference type="GO" id="GO:0004371">
    <property type="term" value="F:glycerone kinase activity"/>
    <property type="evidence" value="ECO:0007669"/>
    <property type="project" value="InterPro"/>
</dbReference>
<dbReference type="PROSITE" id="PS51480">
    <property type="entry name" value="DHAL"/>
    <property type="match status" value="1"/>
</dbReference>
<dbReference type="Pfam" id="PF13684">
    <property type="entry name" value="FakA-like_C"/>
    <property type="match status" value="1"/>
</dbReference>
<dbReference type="NCBIfam" id="TIGR03599">
    <property type="entry name" value="YloV"/>
    <property type="match status" value="1"/>
</dbReference>
<dbReference type="InterPro" id="IPR004007">
    <property type="entry name" value="DhaL_dom"/>
</dbReference>
<gene>
    <name evidence="2" type="ORF">SAMN05446037_1001340</name>
</gene>
<dbReference type="Pfam" id="PF21645">
    <property type="entry name" value="FakA-like_M"/>
    <property type="match status" value="1"/>
</dbReference>
<dbReference type="InterPro" id="IPR036117">
    <property type="entry name" value="DhaL_dom_sf"/>
</dbReference>
<dbReference type="Pfam" id="PF02734">
    <property type="entry name" value="Dak2"/>
    <property type="match status" value="1"/>
</dbReference>
<dbReference type="Proteomes" id="UP000198304">
    <property type="component" value="Unassembled WGS sequence"/>
</dbReference>
<dbReference type="SUPFAM" id="SSF101473">
    <property type="entry name" value="DhaL-like"/>
    <property type="match status" value="1"/>
</dbReference>
<organism evidence="2 3">
    <name type="scientific">Anaerovirgula multivorans</name>
    <dbReference type="NCBI Taxonomy" id="312168"/>
    <lineage>
        <taxon>Bacteria</taxon>
        <taxon>Bacillati</taxon>
        <taxon>Bacillota</taxon>
        <taxon>Clostridia</taxon>
        <taxon>Peptostreptococcales</taxon>
        <taxon>Natronincolaceae</taxon>
        <taxon>Anaerovirgula</taxon>
    </lineage>
</organism>
<dbReference type="SMART" id="SM01120">
    <property type="entry name" value="Dak2"/>
    <property type="match status" value="1"/>
</dbReference>
<dbReference type="GO" id="GO:0006071">
    <property type="term" value="P:glycerol metabolic process"/>
    <property type="evidence" value="ECO:0007669"/>
    <property type="project" value="InterPro"/>
</dbReference>
<keyword evidence="3" id="KW-1185">Reference proteome</keyword>
<dbReference type="InterPro" id="IPR019986">
    <property type="entry name" value="YloV-like"/>
</dbReference>
<evidence type="ECO:0000313" key="3">
    <source>
        <dbReference type="Proteomes" id="UP000198304"/>
    </source>
</evidence>
<feature type="domain" description="DhaL" evidence="1">
    <location>
        <begin position="9"/>
        <end position="201"/>
    </location>
</feature>
<dbReference type="SMART" id="SM01121">
    <property type="entry name" value="Dak1_2"/>
    <property type="match status" value="1"/>
</dbReference>
<evidence type="ECO:0000313" key="2">
    <source>
        <dbReference type="EMBL" id="SNR90629.1"/>
    </source>
</evidence>